<proteinExistence type="predicted"/>
<keyword evidence="3" id="KW-0547">Nucleotide-binding</keyword>
<dbReference type="OrthoDB" id="9807907at2"/>
<dbReference type="InterPro" id="IPR038461">
    <property type="entry name" value="Schlafen_AlbA_2_dom_sf"/>
</dbReference>
<feature type="region of interest" description="Disordered" evidence="1">
    <location>
        <begin position="166"/>
        <end position="190"/>
    </location>
</feature>
<evidence type="ECO:0000256" key="1">
    <source>
        <dbReference type="SAM" id="MobiDB-lite"/>
    </source>
</evidence>
<feature type="domain" description="Schlafen AlbA-2" evidence="2">
    <location>
        <begin position="941"/>
        <end position="1074"/>
    </location>
</feature>
<sequence>MDNYKYIKAKVLRADDEEHKFIIEWEGKIYKIAQLAFQRRLPLPDFLDCKLLTTSSGKIFISQNIDLLMRSYYHENEEVDFKIKLTLTDKYQLEDQYGLTAMMGRETNINAALTPRVRCRIMKFRQNYMEVKLVEVLGAEKSEFSLSENDLQEIFEIIHQKILQEDTQKKEETDESDTNSENDKKQEGTDIASWNTENFRKLMLGDTPSDMFDVECHRWISNISQNISQNQLQALLQNIRYHCLCTLQSNLLLPRCKEAERILLEQRFTDVIELLSYYIQAIQILKEGKAEDTIEHILSTLADCAYIYQPRKQFCIMQCIFMLDVSIMEKQIGKILSTLRKQEVYLWTRTPFQMQWLKLLQSYVDFTYAQTDKLTSDPATKETMIQVLVTELMLSNHSTHKIYDSQLIQALLYRLVSLMNVSDPNKTLQKAFRSLFTATEFDATLPFNCDDAFIIANMLCSQENNEPVENFESAKFEGEQTILTVNEQTIAIQPKNLNKENLYLPFPSRMGLWHGLSIHLDEKPPVNLRGKVGTTIEHYKQLWMYINQSLFSNKRKSDSNKRRKLDIDDETSIIITKQLAGQLMFECQVIEEGYECTGTLNVLEDVVPYYPGEVSIKSFQYLDKPLVLRAYVKDINPDGTYVFALSEMIEDYEEEVRVNDIFYNSRLTCLLNNRGADIGRVPAISSEGLSVSVSPAQDMTVEELRKGMIVEVENISKGTNGYLNATFVREAPESRFNAAEAFHQLMLGYSKKEIYNPLAEKDEWAASHPLEPVYVSELMCIIEAKATLEEDNLKAYNYLNFCRLMAIILENKERISYYDSRLALLEILNDFAVLDKVDTSKIQHIADTDPELFDRNAILRHDFMQLRIIGCLDCEDHYEELYRWSCCNEDPQLQQLASLVLSHNFVKKSGLLSQAVDILDKIRALLKLQKSSSNKKNYGKEDFHTEFKTSIIYPENSMRVDVQAQTKKIMQELCAFLNADGGHLYLGVSDIGYEMGLEEDLKNQLFKGSRDKYEVYVNNQIVYYLGQTGAHYIHTHFDEDVKNAVLIIDVAPCPTPIAVGNEYFERMGTSARKVNDNYRDKFLAIRQQRAQKLAPHIEDKKTDSLMPETVPEKEIVKPVESAPVTDFIQTSRIRNNALHEYEEGWRPSTAVICLMGTDEYKVLDEDDWQDYRLKLAVHEDEEEGWLILVYESGRVCKVSVEELLQRERGRVFKRNADEKLIFASIATNADSVCVGFIDGKNNRYVRFDDVERFGQSKMQGDGTLPMDVPNSGVHYVEVIAINKVPILRNIGRKTIGCILKTVEGKRCLAVLPDCKTK</sequence>
<dbReference type="Gene3D" id="3.30.950.30">
    <property type="entry name" value="Schlafen, AAA domain"/>
    <property type="match status" value="1"/>
</dbReference>
<reference evidence="3 4" key="1">
    <citation type="submission" date="2019-02" db="EMBL/GenBank/DDBJ databases">
        <title>Draft Genome Sequence of the Prevotella sp. BCRC 81118, Isolated from Human Feces.</title>
        <authorList>
            <person name="Huang C.-H."/>
        </authorList>
    </citation>
    <scope>NUCLEOTIDE SEQUENCE [LARGE SCALE GENOMIC DNA]</scope>
    <source>
        <strain evidence="3 4">BCRC 81118</strain>
    </source>
</reference>
<organism evidence="3 4">
    <name type="scientific">Segatella hominis</name>
    <dbReference type="NCBI Taxonomy" id="2518605"/>
    <lineage>
        <taxon>Bacteria</taxon>
        <taxon>Pseudomonadati</taxon>
        <taxon>Bacteroidota</taxon>
        <taxon>Bacteroidia</taxon>
        <taxon>Bacteroidales</taxon>
        <taxon>Prevotellaceae</taxon>
        <taxon>Segatella</taxon>
    </lineage>
</organism>
<dbReference type="Proteomes" id="UP000297872">
    <property type="component" value="Unassembled WGS sequence"/>
</dbReference>
<dbReference type="InterPro" id="IPR007421">
    <property type="entry name" value="Schlafen_AlbA_2_dom"/>
</dbReference>
<keyword evidence="3" id="KW-0067">ATP-binding</keyword>
<dbReference type="GO" id="GO:0005524">
    <property type="term" value="F:ATP binding"/>
    <property type="evidence" value="ECO:0007669"/>
    <property type="project" value="UniProtKB-KW"/>
</dbReference>
<dbReference type="Pfam" id="PF04326">
    <property type="entry name" value="SLFN_AlbA_2"/>
    <property type="match status" value="1"/>
</dbReference>
<dbReference type="EMBL" id="SGVY01000054">
    <property type="protein sequence ID" value="TFH76196.1"/>
    <property type="molecule type" value="Genomic_DNA"/>
</dbReference>
<name>A0A4Y8V590_9BACT</name>
<gene>
    <name evidence="3" type="ORF">EXN75_14505</name>
</gene>
<dbReference type="RefSeq" id="WP_134844348.1">
    <property type="nucleotide sequence ID" value="NZ_SGVY01000054.1"/>
</dbReference>
<comment type="caution">
    <text evidence="3">The sequence shown here is derived from an EMBL/GenBank/DDBJ whole genome shotgun (WGS) entry which is preliminary data.</text>
</comment>
<dbReference type="GeneID" id="302996477"/>
<accession>A0A4Y8V590</accession>
<evidence type="ECO:0000313" key="4">
    <source>
        <dbReference type="Proteomes" id="UP000297872"/>
    </source>
</evidence>
<protein>
    <submittedName>
        <fullName evidence="3">ATP-binding protein</fullName>
    </submittedName>
</protein>
<keyword evidence="4" id="KW-1185">Reference proteome</keyword>
<evidence type="ECO:0000313" key="3">
    <source>
        <dbReference type="EMBL" id="TFH76196.1"/>
    </source>
</evidence>
<evidence type="ECO:0000259" key="2">
    <source>
        <dbReference type="Pfam" id="PF04326"/>
    </source>
</evidence>